<keyword evidence="12" id="KW-1185">Reference proteome</keyword>
<protein>
    <recommendedName>
        <fullName evidence="9">TRAP transporter small permease protein</fullName>
    </recommendedName>
</protein>
<dbReference type="InterPro" id="IPR007387">
    <property type="entry name" value="TRAP_DctQ"/>
</dbReference>
<comment type="caution">
    <text evidence="9">Lacks conserved residue(s) required for the propagation of feature annotation.</text>
</comment>
<comment type="subcellular location">
    <subcellularLocation>
        <location evidence="1 9">Cell inner membrane</location>
        <topology evidence="1 9">Multi-pass membrane protein</topology>
    </subcellularLocation>
</comment>
<evidence type="ECO:0000256" key="4">
    <source>
        <dbReference type="ARBA" id="ARBA00022519"/>
    </source>
</evidence>
<evidence type="ECO:0000256" key="3">
    <source>
        <dbReference type="ARBA" id="ARBA00022475"/>
    </source>
</evidence>
<sequence length="172" mass="18813">MPPMPAHDPPEVPMLSFLSREAERLICAVLFLGMTLLGFANVVVRYATNYSLASSEELLTNGFLLLTVFGAAIAARQGQHLAVTAVVSMLPRRLAQGVVALSVVLSVGLLLGSSWLAWGSVLTLYQNGMTSYALRIPMWYYQAAVPFAFLLIAWRFVQHSIEEFRLAGSDHA</sequence>
<dbReference type="PANTHER" id="PTHR35011">
    <property type="entry name" value="2,3-DIKETO-L-GULONATE TRAP TRANSPORTER SMALL PERMEASE PROTEIN YIAM"/>
    <property type="match status" value="1"/>
</dbReference>
<feature type="domain" description="Tripartite ATP-independent periplasmic transporters DctQ component" evidence="10">
    <location>
        <begin position="34"/>
        <end position="165"/>
    </location>
</feature>
<feature type="transmembrane region" description="Helical" evidence="9">
    <location>
        <begin position="25"/>
        <end position="46"/>
    </location>
</feature>
<name>A0ABW4E2B9_9RHOB</name>
<evidence type="ECO:0000259" key="10">
    <source>
        <dbReference type="Pfam" id="PF04290"/>
    </source>
</evidence>
<dbReference type="InterPro" id="IPR055348">
    <property type="entry name" value="DctQ"/>
</dbReference>
<evidence type="ECO:0000313" key="11">
    <source>
        <dbReference type="EMBL" id="MFD1482861.1"/>
    </source>
</evidence>
<evidence type="ECO:0000313" key="12">
    <source>
        <dbReference type="Proteomes" id="UP001597302"/>
    </source>
</evidence>
<keyword evidence="7 9" id="KW-0472">Membrane</keyword>
<dbReference type="PANTHER" id="PTHR35011:SF2">
    <property type="entry name" value="2,3-DIKETO-L-GULONATE TRAP TRANSPORTER SMALL PERMEASE PROTEIN YIAM"/>
    <property type="match status" value="1"/>
</dbReference>
<dbReference type="Proteomes" id="UP001597302">
    <property type="component" value="Unassembled WGS sequence"/>
</dbReference>
<keyword evidence="2 9" id="KW-0813">Transport</keyword>
<dbReference type="EMBL" id="JBHTOQ010000036">
    <property type="protein sequence ID" value="MFD1482861.1"/>
    <property type="molecule type" value="Genomic_DNA"/>
</dbReference>
<comment type="similarity">
    <text evidence="8 9">Belongs to the TRAP transporter small permease family.</text>
</comment>
<comment type="caution">
    <text evidence="11">The sequence shown here is derived from an EMBL/GenBank/DDBJ whole genome shotgun (WGS) entry which is preliminary data.</text>
</comment>
<evidence type="ECO:0000256" key="1">
    <source>
        <dbReference type="ARBA" id="ARBA00004429"/>
    </source>
</evidence>
<dbReference type="Pfam" id="PF04290">
    <property type="entry name" value="DctQ"/>
    <property type="match status" value="1"/>
</dbReference>
<organism evidence="11 12">
    <name type="scientific">Paracoccus nototheniae</name>
    <dbReference type="NCBI Taxonomy" id="2489002"/>
    <lineage>
        <taxon>Bacteria</taxon>
        <taxon>Pseudomonadati</taxon>
        <taxon>Pseudomonadota</taxon>
        <taxon>Alphaproteobacteria</taxon>
        <taxon>Rhodobacterales</taxon>
        <taxon>Paracoccaceae</taxon>
        <taxon>Paracoccus</taxon>
    </lineage>
</organism>
<evidence type="ECO:0000256" key="6">
    <source>
        <dbReference type="ARBA" id="ARBA00022989"/>
    </source>
</evidence>
<feature type="transmembrane region" description="Helical" evidence="9">
    <location>
        <begin position="138"/>
        <end position="157"/>
    </location>
</feature>
<keyword evidence="5 9" id="KW-0812">Transmembrane</keyword>
<evidence type="ECO:0000256" key="8">
    <source>
        <dbReference type="ARBA" id="ARBA00038436"/>
    </source>
</evidence>
<gene>
    <name evidence="11" type="ORF">ACFQ5P_16310</name>
</gene>
<keyword evidence="4 9" id="KW-0997">Cell inner membrane</keyword>
<accession>A0ABW4E2B9</accession>
<keyword evidence="6 9" id="KW-1133">Transmembrane helix</keyword>
<feature type="transmembrane region" description="Helical" evidence="9">
    <location>
        <begin position="97"/>
        <end position="118"/>
    </location>
</feature>
<proteinExistence type="inferred from homology"/>
<evidence type="ECO:0000256" key="2">
    <source>
        <dbReference type="ARBA" id="ARBA00022448"/>
    </source>
</evidence>
<reference evidence="12" key="1">
    <citation type="journal article" date="2019" name="Int. J. Syst. Evol. Microbiol.">
        <title>The Global Catalogue of Microorganisms (GCM) 10K type strain sequencing project: providing services to taxonomists for standard genome sequencing and annotation.</title>
        <authorList>
            <consortium name="The Broad Institute Genomics Platform"/>
            <consortium name="The Broad Institute Genome Sequencing Center for Infectious Disease"/>
            <person name="Wu L."/>
            <person name="Ma J."/>
        </authorList>
    </citation>
    <scope>NUCLEOTIDE SEQUENCE [LARGE SCALE GENOMIC DNA]</scope>
    <source>
        <strain evidence="12">CCM 8875</strain>
    </source>
</reference>
<keyword evidence="3" id="KW-1003">Cell membrane</keyword>
<comment type="function">
    <text evidence="9">Part of the tripartite ATP-independent periplasmic (TRAP) transport system.</text>
</comment>
<evidence type="ECO:0000256" key="5">
    <source>
        <dbReference type="ARBA" id="ARBA00022692"/>
    </source>
</evidence>
<dbReference type="RefSeq" id="WP_242679446.1">
    <property type="nucleotide sequence ID" value="NZ_CBCSAJ010000001.1"/>
</dbReference>
<evidence type="ECO:0000256" key="7">
    <source>
        <dbReference type="ARBA" id="ARBA00023136"/>
    </source>
</evidence>
<comment type="subunit">
    <text evidence="9">The complex comprises the extracytoplasmic solute receptor protein and the two transmembrane proteins.</text>
</comment>
<evidence type="ECO:0000256" key="9">
    <source>
        <dbReference type="RuleBase" id="RU369079"/>
    </source>
</evidence>